<organism evidence="1 2">
    <name type="scientific">Neisseria bacilliformis ATCC BAA-1200</name>
    <dbReference type="NCBI Taxonomy" id="888742"/>
    <lineage>
        <taxon>Bacteria</taxon>
        <taxon>Pseudomonadati</taxon>
        <taxon>Pseudomonadota</taxon>
        <taxon>Betaproteobacteria</taxon>
        <taxon>Neisseriales</taxon>
        <taxon>Neisseriaceae</taxon>
        <taxon>Neisseria</taxon>
    </lineage>
</organism>
<dbReference type="AlphaFoldDB" id="F2BCQ2"/>
<proteinExistence type="predicted"/>
<sequence length="70" mass="8010">MGDTPYLTRPSENPQYGFLAAPKPRFQTACFPSYPSRNRCRIRGLCRITDSVPLTRSPPKPHAWLAPYFI</sequence>
<keyword evidence="2" id="KW-1185">Reference proteome</keyword>
<gene>
    <name evidence="1" type="ORF">HMPREF9123_1477</name>
</gene>
<protein>
    <submittedName>
        <fullName evidence="1">Uncharacterized protein</fullName>
    </submittedName>
</protein>
<comment type="caution">
    <text evidence="1">The sequence shown here is derived from an EMBL/GenBank/DDBJ whole genome shotgun (WGS) entry which is preliminary data.</text>
</comment>
<dbReference type="Proteomes" id="UP000004105">
    <property type="component" value="Unassembled WGS sequence"/>
</dbReference>
<reference evidence="1 2" key="1">
    <citation type="submission" date="2011-02" db="EMBL/GenBank/DDBJ databases">
        <authorList>
            <person name="Muzny D."/>
            <person name="Qin X."/>
            <person name="Deng J."/>
            <person name="Jiang H."/>
            <person name="Liu Y."/>
            <person name="Qu J."/>
            <person name="Song X.-Z."/>
            <person name="Zhang L."/>
            <person name="Thornton R."/>
            <person name="Coyle M."/>
            <person name="Francisco L."/>
            <person name="Jackson L."/>
            <person name="Javaid M."/>
            <person name="Korchina V."/>
            <person name="Kovar C."/>
            <person name="Mata R."/>
            <person name="Mathew T."/>
            <person name="Ngo R."/>
            <person name="Nguyen L."/>
            <person name="Nguyen N."/>
            <person name="Okwuonu G."/>
            <person name="Ongeri F."/>
            <person name="Pham C."/>
            <person name="Simmons D."/>
            <person name="Wilczek-Boney K."/>
            <person name="Hale W."/>
            <person name="Jakkamsetti A."/>
            <person name="Pham P."/>
            <person name="Ruth R."/>
            <person name="San Lucas F."/>
            <person name="Warren J."/>
            <person name="Zhang J."/>
            <person name="Zhao Z."/>
            <person name="Zhou C."/>
            <person name="Zhu D."/>
            <person name="Lee S."/>
            <person name="Bess C."/>
            <person name="Blankenburg K."/>
            <person name="Forbes L."/>
            <person name="Fu Q."/>
            <person name="Gubbala S."/>
            <person name="Hirani K."/>
            <person name="Jayaseelan J.C."/>
            <person name="Lara F."/>
            <person name="Munidasa M."/>
            <person name="Palculict T."/>
            <person name="Patil S."/>
            <person name="Pu L.-L."/>
            <person name="Saada N."/>
            <person name="Tang L."/>
            <person name="Weissenberger G."/>
            <person name="Zhu Y."/>
            <person name="Hemphill L."/>
            <person name="Shang Y."/>
            <person name="Youmans B."/>
            <person name="Ayvaz T."/>
            <person name="Ross M."/>
            <person name="Santibanez J."/>
            <person name="Aqrawi P."/>
            <person name="Gross S."/>
            <person name="Joshi V."/>
            <person name="Fowler G."/>
            <person name="Nazareth L."/>
            <person name="Reid J."/>
            <person name="Worley K."/>
            <person name="Petrosino J."/>
            <person name="Highlander S."/>
            <person name="Gibbs R."/>
        </authorList>
    </citation>
    <scope>NUCLEOTIDE SEQUENCE [LARGE SCALE GENOMIC DNA]</scope>
    <source>
        <strain evidence="1 2">ATCC BAA-1200</strain>
    </source>
</reference>
<dbReference type="EMBL" id="AFAY01000030">
    <property type="protein sequence ID" value="EGF10806.1"/>
    <property type="molecule type" value="Genomic_DNA"/>
</dbReference>
<evidence type="ECO:0000313" key="1">
    <source>
        <dbReference type="EMBL" id="EGF10806.1"/>
    </source>
</evidence>
<dbReference type="HOGENOM" id="CLU_2753687_0_0_4"/>
<evidence type="ECO:0000313" key="2">
    <source>
        <dbReference type="Proteomes" id="UP000004105"/>
    </source>
</evidence>
<name>F2BCQ2_9NEIS</name>
<accession>F2BCQ2</accession>